<name>A0A699R692_TANCI</name>
<gene>
    <name evidence="2" type="ORF">Tci_852597</name>
</gene>
<dbReference type="AlphaFoldDB" id="A0A699R692"/>
<feature type="region of interest" description="Disordered" evidence="1">
    <location>
        <begin position="1"/>
        <end position="29"/>
    </location>
</feature>
<evidence type="ECO:0000313" key="2">
    <source>
        <dbReference type="EMBL" id="GFC80627.1"/>
    </source>
</evidence>
<proteinExistence type="predicted"/>
<feature type="compositionally biased region" description="Basic residues" evidence="1">
    <location>
        <begin position="20"/>
        <end position="29"/>
    </location>
</feature>
<protein>
    <submittedName>
        <fullName evidence="2">Uncharacterized protein</fullName>
    </submittedName>
</protein>
<accession>A0A699R692</accession>
<comment type="caution">
    <text evidence="2">The sequence shown here is derived from an EMBL/GenBank/DDBJ whole genome shotgun (WGS) entry which is preliminary data.</text>
</comment>
<feature type="compositionally biased region" description="Basic and acidic residues" evidence="1">
    <location>
        <begin position="1"/>
        <end position="10"/>
    </location>
</feature>
<evidence type="ECO:0000256" key="1">
    <source>
        <dbReference type="SAM" id="MobiDB-lite"/>
    </source>
</evidence>
<reference evidence="2" key="1">
    <citation type="journal article" date="2019" name="Sci. Rep.">
        <title>Draft genome of Tanacetum cinerariifolium, the natural source of mosquito coil.</title>
        <authorList>
            <person name="Yamashiro T."/>
            <person name="Shiraishi A."/>
            <person name="Satake H."/>
            <person name="Nakayama K."/>
        </authorList>
    </citation>
    <scope>NUCLEOTIDE SEQUENCE</scope>
</reference>
<dbReference type="EMBL" id="BKCJ011075935">
    <property type="protein sequence ID" value="GFC80627.1"/>
    <property type="molecule type" value="Genomic_DNA"/>
</dbReference>
<sequence>FHTDEIKDQEISPDVEQGRTRKRRNIKME</sequence>
<organism evidence="2">
    <name type="scientific">Tanacetum cinerariifolium</name>
    <name type="common">Dalmatian daisy</name>
    <name type="synonym">Chrysanthemum cinerariifolium</name>
    <dbReference type="NCBI Taxonomy" id="118510"/>
    <lineage>
        <taxon>Eukaryota</taxon>
        <taxon>Viridiplantae</taxon>
        <taxon>Streptophyta</taxon>
        <taxon>Embryophyta</taxon>
        <taxon>Tracheophyta</taxon>
        <taxon>Spermatophyta</taxon>
        <taxon>Magnoliopsida</taxon>
        <taxon>eudicotyledons</taxon>
        <taxon>Gunneridae</taxon>
        <taxon>Pentapetalae</taxon>
        <taxon>asterids</taxon>
        <taxon>campanulids</taxon>
        <taxon>Asterales</taxon>
        <taxon>Asteraceae</taxon>
        <taxon>Asteroideae</taxon>
        <taxon>Anthemideae</taxon>
        <taxon>Anthemidinae</taxon>
        <taxon>Tanacetum</taxon>
    </lineage>
</organism>
<feature type="non-terminal residue" evidence="2">
    <location>
        <position position="1"/>
    </location>
</feature>